<evidence type="ECO:0000313" key="1">
    <source>
        <dbReference type="EMBL" id="CAI5787887.1"/>
    </source>
</evidence>
<gene>
    <name evidence="1" type="ORF">PODLI_1B012097</name>
</gene>
<protein>
    <submittedName>
        <fullName evidence="1">Uncharacterized protein</fullName>
    </submittedName>
</protein>
<dbReference type="EMBL" id="OX395136">
    <property type="protein sequence ID" value="CAI5787887.1"/>
    <property type="molecule type" value="Genomic_DNA"/>
</dbReference>
<dbReference type="Proteomes" id="UP001178461">
    <property type="component" value="Chromosome 11"/>
</dbReference>
<sequence length="272" mass="29011">IVGFGGIPATCGAKRSSLKTYIHVALPICLLGFLPERIPSLEVFKQRGLLPRNTITHWIITLSCRVTQGDKNLSVVVTMHAIGTEPYSVFQKPIPNPNSKSPVAIGKCTRAVDTDSVVLTQGTRQLSSSAAVSMTEQPFRPVGSPPSSSDFVPLSCSSSLMGHSSMLIFINGPLSSVLSSLNGSLSPILVFLGYLPFKKHMPPGGSHPIYEIETSLVKLMLVASRTLSNHLVLCRPLVLGHSILPNIRVFPGRASSTSAEAAFRAANNSKSP</sequence>
<proteinExistence type="predicted"/>
<keyword evidence="2" id="KW-1185">Reference proteome</keyword>
<dbReference type="AlphaFoldDB" id="A0AA35L274"/>
<accession>A0AA35L274</accession>
<name>A0AA35L274_9SAUR</name>
<evidence type="ECO:0000313" key="2">
    <source>
        <dbReference type="Proteomes" id="UP001178461"/>
    </source>
</evidence>
<reference evidence="1" key="1">
    <citation type="submission" date="2022-12" db="EMBL/GenBank/DDBJ databases">
        <authorList>
            <person name="Alioto T."/>
            <person name="Alioto T."/>
            <person name="Gomez Garrido J."/>
        </authorList>
    </citation>
    <scope>NUCLEOTIDE SEQUENCE</scope>
</reference>
<feature type="non-terminal residue" evidence="1">
    <location>
        <position position="1"/>
    </location>
</feature>
<organism evidence="1 2">
    <name type="scientific">Podarcis lilfordi</name>
    <name type="common">Lilford's wall lizard</name>
    <dbReference type="NCBI Taxonomy" id="74358"/>
    <lineage>
        <taxon>Eukaryota</taxon>
        <taxon>Metazoa</taxon>
        <taxon>Chordata</taxon>
        <taxon>Craniata</taxon>
        <taxon>Vertebrata</taxon>
        <taxon>Euteleostomi</taxon>
        <taxon>Lepidosauria</taxon>
        <taxon>Squamata</taxon>
        <taxon>Bifurcata</taxon>
        <taxon>Unidentata</taxon>
        <taxon>Episquamata</taxon>
        <taxon>Laterata</taxon>
        <taxon>Lacertibaenia</taxon>
        <taxon>Lacertidae</taxon>
        <taxon>Podarcis</taxon>
    </lineage>
</organism>
<feature type="non-terminal residue" evidence="1">
    <location>
        <position position="272"/>
    </location>
</feature>